<dbReference type="GO" id="GO:0000976">
    <property type="term" value="F:transcription cis-regulatory region binding"/>
    <property type="evidence" value="ECO:0007669"/>
    <property type="project" value="TreeGrafter"/>
</dbReference>
<dbReference type="PROSITE" id="PS50977">
    <property type="entry name" value="HTH_TETR_2"/>
    <property type="match status" value="1"/>
</dbReference>
<dbReference type="SUPFAM" id="SSF48498">
    <property type="entry name" value="Tetracyclin repressor-like, C-terminal domain"/>
    <property type="match status" value="1"/>
</dbReference>
<dbReference type="SUPFAM" id="SSF46689">
    <property type="entry name" value="Homeodomain-like"/>
    <property type="match status" value="1"/>
</dbReference>
<dbReference type="PANTHER" id="PTHR30055:SF234">
    <property type="entry name" value="HTH-TYPE TRANSCRIPTIONAL REGULATOR BETI"/>
    <property type="match status" value="1"/>
</dbReference>
<proteinExistence type="predicted"/>
<keyword evidence="2 4" id="KW-0238">DNA-binding</keyword>
<dbReference type="InterPro" id="IPR009057">
    <property type="entry name" value="Homeodomain-like_sf"/>
</dbReference>
<evidence type="ECO:0000256" key="4">
    <source>
        <dbReference type="PROSITE-ProRule" id="PRU00335"/>
    </source>
</evidence>
<keyword evidence="3" id="KW-0804">Transcription</keyword>
<dbReference type="OrthoDB" id="9816296at2"/>
<evidence type="ECO:0000256" key="3">
    <source>
        <dbReference type="ARBA" id="ARBA00023163"/>
    </source>
</evidence>
<dbReference type="RefSeq" id="WP_006966717.1">
    <property type="nucleotide sequence ID" value="NZ_SEOO01000012.1"/>
</dbReference>
<feature type="DNA-binding region" description="H-T-H motif" evidence="4">
    <location>
        <begin position="32"/>
        <end position="51"/>
    </location>
</feature>
<dbReference type="InterPro" id="IPR001647">
    <property type="entry name" value="HTH_TetR"/>
</dbReference>
<dbReference type="AlphaFoldDB" id="A0A8G1ZI97"/>
<organism evidence="6 7">
    <name type="scientific">Sphingobium cupriresistens</name>
    <dbReference type="NCBI Taxonomy" id="1132417"/>
    <lineage>
        <taxon>Bacteria</taxon>
        <taxon>Pseudomonadati</taxon>
        <taxon>Pseudomonadota</taxon>
        <taxon>Alphaproteobacteria</taxon>
        <taxon>Sphingomonadales</taxon>
        <taxon>Sphingomonadaceae</taxon>
        <taxon>Sphingobium</taxon>
    </lineage>
</organism>
<dbReference type="InterPro" id="IPR050109">
    <property type="entry name" value="HTH-type_TetR-like_transc_reg"/>
</dbReference>
<evidence type="ECO:0000313" key="6">
    <source>
        <dbReference type="EMBL" id="RYM11523.1"/>
    </source>
</evidence>
<feature type="domain" description="HTH tetR-type" evidence="5">
    <location>
        <begin position="9"/>
        <end position="69"/>
    </location>
</feature>
<dbReference type="Proteomes" id="UP000291572">
    <property type="component" value="Unassembled WGS sequence"/>
</dbReference>
<comment type="caution">
    <text evidence="6">The sequence shown here is derived from an EMBL/GenBank/DDBJ whole genome shotgun (WGS) entry which is preliminary data.</text>
</comment>
<keyword evidence="1" id="KW-0805">Transcription regulation</keyword>
<dbReference type="PANTHER" id="PTHR30055">
    <property type="entry name" value="HTH-TYPE TRANSCRIPTIONAL REGULATOR RUTR"/>
    <property type="match status" value="1"/>
</dbReference>
<dbReference type="Pfam" id="PF00440">
    <property type="entry name" value="TetR_N"/>
    <property type="match status" value="1"/>
</dbReference>
<evidence type="ECO:0000256" key="2">
    <source>
        <dbReference type="ARBA" id="ARBA00023125"/>
    </source>
</evidence>
<name>A0A8G1ZI97_9SPHN</name>
<protein>
    <submittedName>
        <fullName evidence="6">TetR family transcriptional regulator</fullName>
    </submittedName>
</protein>
<gene>
    <name evidence="6" type="ORF">EWH12_09175</name>
</gene>
<dbReference type="Pfam" id="PF17932">
    <property type="entry name" value="TetR_C_24"/>
    <property type="match status" value="1"/>
</dbReference>
<reference evidence="6 7" key="1">
    <citation type="submission" date="2019-02" db="EMBL/GenBank/DDBJ databases">
        <authorList>
            <person name="Feng G."/>
        </authorList>
    </citation>
    <scope>NUCLEOTIDE SEQUENCE [LARGE SCALE GENOMIC DNA]</scope>
    <source>
        <strain evidence="6 7">CCTCC AB 2011146</strain>
    </source>
</reference>
<sequence>MPRTKLSADARRAATVETVIGLAAATNPADITTAQIAAQMDVTQGALFRHFADKQAIWAAVMDWTATTLLARFDAVTGVTPIERLRAMFATHIDFVVTHPGVPRILFGELQRDGDALGKMSVRALMAAYRERVTNLLTEAKAQSLIAETVDIPAAATMFLGMVQGLAMQAMAASDFTTMPAVSGRLFDLFCDGLGVAK</sequence>
<dbReference type="Gene3D" id="1.10.357.10">
    <property type="entry name" value="Tetracycline Repressor, domain 2"/>
    <property type="match status" value="1"/>
</dbReference>
<evidence type="ECO:0000256" key="1">
    <source>
        <dbReference type="ARBA" id="ARBA00023015"/>
    </source>
</evidence>
<dbReference type="EMBL" id="SEOO01000012">
    <property type="protein sequence ID" value="RYM11523.1"/>
    <property type="molecule type" value="Genomic_DNA"/>
</dbReference>
<evidence type="ECO:0000259" key="5">
    <source>
        <dbReference type="PROSITE" id="PS50977"/>
    </source>
</evidence>
<accession>A0A8G1ZI97</accession>
<dbReference type="InterPro" id="IPR041490">
    <property type="entry name" value="KstR2_TetR_C"/>
</dbReference>
<dbReference type="GO" id="GO:0003700">
    <property type="term" value="F:DNA-binding transcription factor activity"/>
    <property type="evidence" value="ECO:0007669"/>
    <property type="project" value="TreeGrafter"/>
</dbReference>
<dbReference type="InterPro" id="IPR036271">
    <property type="entry name" value="Tet_transcr_reg_TetR-rel_C_sf"/>
</dbReference>
<evidence type="ECO:0000313" key="7">
    <source>
        <dbReference type="Proteomes" id="UP000291572"/>
    </source>
</evidence>